<proteinExistence type="predicted"/>
<comment type="caution">
    <text evidence="1">The sequence shown here is derived from an EMBL/GenBank/DDBJ whole genome shotgun (WGS) entry which is preliminary data.</text>
</comment>
<evidence type="ECO:0000313" key="2">
    <source>
        <dbReference type="Proteomes" id="UP001526201"/>
    </source>
</evidence>
<dbReference type="Proteomes" id="UP001526201">
    <property type="component" value="Unassembled WGS sequence"/>
</dbReference>
<dbReference type="RefSeq" id="WP_264071971.1">
    <property type="nucleotide sequence ID" value="NZ_JACKTY010000051.1"/>
</dbReference>
<keyword evidence="2" id="KW-1185">Reference proteome</keyword>
<dbReference type="EMBL" id="JACKTY010000051">
    <property type="protein sequence ID" value="MCV7230684.1"/>
    <property type="molecule type" value="Genomic_DNA"/>
</dbReference>
<gene>
    <name evidence="1" type="ORF">H7J73_32220</name>
</gene>
<reference evidence="1 2" key="1">
    <citation type="journal article" date="2022" name="BMC Genomics">
        <title>Comparative genome analysis of mycobacteria focusing on tRNA and non-coding RNA.</title>
        <authorList>
            <person name="Behra P.R.K."/>
            <person name="Pettersson B.M.F."/>
            <person name="Ramesh M."/>
            <person name="Das S."/>
            <person name="Dasgupta S."/>
            <person name="Kirsebom L.A."/>
        </authorList>
    </citation>
    <scope>NUCLEOTIDE SEQUENCE [LARGE SCALE GENOMIC DNA]</scope>
    <source>
        <strain evidence="1 2">DSM 44078</strain>
    </source>
</reference>
<accession>A0ABT3CMA2</accession>
<organism evidence="1 2">
    <name type="scientific">Mycolicibacterium komossense</name>
    <dbReference type="NCBI Taxonomy" id="1779"/>
    <lineage>
        <taxon>Bacteria</taxon>
        <taxon>Bacillati</taxon>
        <taxon>Actinomycetota</taxon>
        <taxon>Actinomycetes</taxon>
        <taxon>Mycobacteriales</taxon>
        <taxon>Mycobacteriaceae</taxon>
        <taxon>Mycolicibacterium</taxon>
    </lineage>
</organism>
<evidence type="ECO:0000313" key="1">
    <source>
        <dbReference type="EMBL" id="MCV7230684.1"/>
    </source>
</evidence>
<sequence>MIVAELIEKLSKVDPTLLVCDIDGESGLSADISVIEQTAYVDRSAPYDHPFIDSPSKTYRTDLNERVIVITRWGHNEDEPDKAVEL</sequence>
<name>A0ABT3CMA2_9MYCO</name>
<protein>
    <submittedName>
        <fullName evidence="1">Uncharacterized protein</fullName>
    </submittedName>
</protein>